<dbReference type="InterPro" id="IPR000595">
    <property type="entry name" value="cNMP-bd_dom"/>
</dbReference>
<comment type="caution">
    <text evidence="9">The sequence shown here is derived from an EMBL/GenBank/DDBJ whole genome shotgun (WGS) entry which is preliminary data.</text>
</comment>
<dbReference type="PROSITE" id="PS50042">
    <property type="entry name" value="CNMP_BINDING_3"/>
    <property type="match status" value="1"/>
</dbReference>
<name>A0A4S2JBG9_9HYME</name>
<dbReference type="GO" id="GO:0098855">
    <property type="term" value="C:HCN channel complex"/>
    <property type="evidence" value="ECO:0007669"/>
    <property type="project" value="TreeGrafter"/>
</dbReference>
<dbReference type="GO" id="GO:0035725">
    <property type="term" value="P:sodium ion transmembrane transport"/>
    <property type="evidence" value="ECO:0007669"/>
    <property type="project" value="TreeGrafter"/>
</dbReference>
<accession>A0A4S2JBG9</accession>
<dbReference type="SUPFAM" id="SSF51206">
    <property type="entry name" value="cAMP-binding domain-like"/>
    <property type="match status" value="1"/>
</dbReference>
<evidence type="ECO:0000256" key="5">
    <source>
        <dbReference type="ARBA" id="ARBA00023065"/>
    </source>
</evidence>
<keyword evidence="2" id="KW-0813">Transport</keyword>
<dbReference type="CDD" id="cd00038">
    <property type="entry name" value="CAP_ED"/>
    <property type="match status" value="1"/>
</dbReference>
<dbReference type="Proteomes" id="UP000310200">
    <property type="component" value="Unassembled WGS sequence"/>
</dbReference>
<evidence type="ECO:0000256" key="1">
    <source>
        <dbReference type="ARBA" id="ARBA00004141"/>
    </source>
</evidence>
<evidence type="ECO:0000256" key="4">
    <source>
        <dbReference type="ARBA" id="ARBA00022989"/>
    </source>
</evidence>
<keyword evidence="4 7" id="KW-1133">Transmembrane helix</keyword>
<dbReference type="EMBL" id="QBLH01003899">
    <property type="protein sequence ID" value="TGZ32316.1"/>
    <property type="molecule type" value="Genomic_DNA"/>
</dbReference>
<evidence type="ECO:0000256" key="6">
    <source>
        <dbReference type="ARBA" id="ARBA00023136"/>
    </source>
</evidence>
<keyword evidence="6 7" id="KW-0472">Membrane</keyword>
<dbReference type="SUPFAM" id="SSF81324">
    <property type="entry name" value="Voltage-gated potassium channels"/>
    <property type="match status" value="1"/>
</dbReference>
<dbReference type="InterPro" id="IPR014710">
    <property type="entry name" value="RmlC-like_jellyroll"/>
</dbReference>
<dbReference type="GO" id="GO:0003254">
    <property type="term" value="P:regulation of membrane depolarization"/>
    <property type="evidence" value="ECO:0007669"/>
    <property type="project" value="TreeGrafter"/>
</dbReference>
<comment type="subcellular location">
    <subcellularLocation>
        <location evidence="1">Membrane</location>
        <topology evidence="1">Multi-pass membrane protein</topology>
    </subcellularLocation>
</comment>
<dbReference type="AlphaFoldDB" id="A0A4S2JBG9"/>
<evidence type="ECO:0000259" key="8">
    <source>
        <dbReference type="PROSITE" id="PS50042"/>
    </source>
</evidence>
<protein>
    <submittedName>
        <fullName evidence="9">Potassium/sodium hyperpolarization-activated cyclic nucleotide-gated channel 4</fullName>
    </submittedName>
</protein>
<dbReference type="SMART" id="SM00100">
    <property type="entry name" value="cNMP"/>
    <property type="match status" value="1"/>
</dbReference>
<dbReference type="PANTHER" id="PTHR45689:SF14">
    <property type="entry name" value="CYCLIC NUCLEOTIDE-GATED CATION CHANNEL SUBUNIT A-LIKE PROTEIN"/>
    <property type="match status" value="1"/>
</dbReference>
<evidence type="ECO:0000256" key="3">
    <source>
        <dbReference type="ARBA" id="ARBA00022692"/>
    </source>
</evidence>
<evidence type="ECO:0000313" key="9">
    <source>
        <dbReference type="EMBL" id="TGZ32316.1"/>
    </source>
</evidence>
<evidence type="ECO:0000256" key="2">
    <source>
        <dbReference type="ARBA" id="ARBA00022448"/>
    </source>
</evidence>
<feature type="transmembrane region" description="Helical" evidence="7">
    <location>
        <begin position="103"/>
        <end position="123"/>
    </location>
</feature>
<organism evidence="9 10">
    <name type="scientific">Temnothorax longispinosus</name>
    <dbReference type="NCBI Taxonomy" id="300112"/>
    <lineage>
        <taxon>Eukaryota</taxon>
        <taxon>Metazoa</taxon>
        <taxon>Ecdysozoa</taxon>
        <taxon>Arthropoda</taxon>
        <taxon>Hexapoda</taxon>
        <taxon>Insecta</taxon>
        <taxon>Pterygota</taxon>
        <taxon>Neoptera</taxon>
        <taxon>Endopterygota</taxon>
        <taxon>Hymenoptera</taxon>
        <taxon>Apocrita</taxon>
        <taxon>Aculeata</taxon>
        <taxon>Formicoidea</taxon>
        <taxon>Formicidae</taxon>
        <taxon>Myrmicinae</taxon>
        <taxon>Temnothorax</taxon>
    </lineage>
</organism>
<keyword evidence="10" id="KW-1185">Reference proteome</keyword>
<evidence type="ECO:0000313" key="10">
    <source>
        <dbReference type="Proteomes" id="UP000310200"/>
    </source>
</evidence>
<dbReference type="Pfam" id="PF00520">
    <property type="entry name" value="Ion_trans"/>
    <property type="match status" value="1"/>
</dbReference>
<feature type="transmembrane region" description="Helical" evidence="7">
    <location>
        <begin position="129"/>
        <end position="150"/>
    </location>
</feature>
<dbReference type="Pfam" id="PF00027">
    <property type="entry name" value="cNMP_binding"/>
    <property type="match status" value="1"/>
</dbReference>
<dbReference type="InterPro" id="IPR018490">
    <property type="entry name" value="cNMP-bd_dom_sf"/>
</dbReference>
<dbReference type="STRING" id="300112.A0A4S2JBG9"/>
<dbReference type="GO" id="GO:0005249">
    <property type="term" value="F:voltage-gated potassium channel activity"/>
    <property type="evidence" value="ECO:0007669"/>
    <property type="project" value="TreeGrafter"/>
</dbReference>
<sequence length="400" mass="46409">MDLMALVPDFTTAPRIQREPRVEHVCEMPPKEDLLLKIIPESSPWSRLRRWFLSTRIASRKHPLTLYCLKSTQAIDYEISRHLKSHPYMIHPFSSFRICWESVMTLFIVAALLATPVFLAFYFDEYEKWYIFNLAIDAVFMCDIVIWFFTGYYDSNTHLIVLDPRIVASKYLRGFFVVDMLSVLPLEFLIVLFESMWYLASLNLLKILWIRTVITYSRRLYYVRIQLNPLSFQKLLLHKYRRLMNTVELFGYLPQTVVTQLIGAVRSEIFMPNDALVKASTRGDALYFVASGTVAVYNNVGKEICHLEDGAYFGELALLMEDERWIASVVAAENCEVYVLSRGDFQYALTPYPDLLAHLQKVALARPEQTPLLEKAHELDSPTIMSGNVNISSIKVKRRD</sequence>
<feature type="transmembrane region" description="Helical" evidence="7">
    <location>
        <begin position="196"/>
        <end position="214"/>
    </location>
</feature>
<proteinExistence type="predicted"/>
<feature type="domain" description="Cyclic nucleotide-binding" evidence="8">
    <location>
        <begin position="249"/>
        <end position="355"/>
    </location>
</feature>
<dbReference type="PANTHER" id="PTHR45689">
    <property type="entry name" value="I[[H]] CHANNEL, ISOFORM E"/>
    <property type="match status" value="1"/>
</dbReference>
<reference evidence="9 10" key="1">
    <citation type="journal article" date="2019" name="Philos. Trans. R. Soc. Lond., B, Biol. Sci.">
        <title>Ant behaviour and brain gene expression of defending hosts depend on the ecological success of the intruding social parasite.</title>
        <authorList>
            <person name="Kaur R."/>
            <person name="Stoldt M."/>
            <person name="Jongepier E."/>
            <person name="Feldmeyer B."/>
            <person name="Menzel F."/>
            <person name="Bornberg-Bauer E."/>
            <person name="Foitzik S."/>
        </authorList>
    </citation>
    <scope>NUCLEOTIDE SEQUENCE [LARGE SCALE GENOMIC DNA]</scope>
    <source>
        <tissue evidence="9">Whole body</tissue>
    </source>
</reference>
<keyword evidence="5" id="KW-0406">Ion transport</keyword>
<dbReference type="InterPro" id="IPR005821">
    <property type="entry name" value="Ion_trans_dom"/>
</dbReference>
<dbReference type="Gene3D" id="2.60.120.10">
    <property type="entry name" value="Jelly Rolls"/>
    <property type="match status" value="1"/>
</dbReference>
<keyword evidence="3 7" id="KW-0812">Transmembrane</keyword>
<gene>
    <name evidence="9" type="ORF">DBV15_03953</name>
</gene>
<evidence type="ECO:0000256" key="7">
    <source>
        <dbReference type="SAM" id="Phobius"/>
    </source>
</evidence>
<dbReference type="InterPro" id="IPR051413">
    <property type="entry name" value="K/Na_HCN_channel"/>
</dbReference>